<reference evidence="3" key="1">
    <citation type="submission" date="2020-12" db="EMBL/GenBank/DDBJ databases">
        <title>Metabolic potential, ecology and presence of endohyphal bacteria is reflected in genomic diversity of Mucoromycotina.</title>
        <authorList>
            <person name="Muszewska A."/>
            <person name="Okrasinska A."/>
            <person name="Steczkiewicz K."/>
            <person name="Drgas O."/>
            <person name="Orlowska M."/>
            <person name="Perlinska-Lenart U."/>
            <person name="Aleksandrzak-Piekarczyk T."/>
            <person name="Szatraj K."/>
            <person name="Zielenkiewicz U."/>
            <person name="Pilsyk S."/>
            <person name="Malc E."/>
            <person name="Mieczkowski P."/>
            <person name="Kruszewska J.S."/>
            <person name="Biernat P."/>
            <person name="Pawlowska J."/>
        </authorList>
    </citation>
    <scope>NUCLEOTIDE SEQUENCE</scope>
    <source>
        <strain evidence="3">WA0000051536</strain>
    </source>
</reference>
<keyword evidence="2" id="KW-0812">Transmembrane</keyword>
<dbReference type="EMBL" id="JAEPRA010000004">
    <property type="protein sequence ID" value="KAG2186746.1"/>
    <property type="molecule type" value="Genomic_DNA"/>
</dbReference>
<dbReference type="Proteomes" id="UP000612746">
    <property type="component" value="Unassembled WGS sequence"/>
</dbReference>
<evidence type="ECO:0000256" key="2">
    <source>
        <dbReference type="SAM" id="Phobius"/>
    </source>
</evidence>
<feature type="transmembrane region" description="Helical" evidence="2">
    <location>
        <begin position="83"/>
        <end position="102"/>
    </location>
</feature>
<feature type="compositionally biased region" description="Polar residues" evidence="1">
    <location>
        <begin position="759"/>
        <end position="772"/>
    </location>
</feature>
<feature type="region of interest" description="Disordered" evidence="1">
    <location>
        <begin position="742"/>
        <end position="792"/>
    </location>
</feature>
<name>A0A8H7Q6L1_9FUNG</name>
<evidence type="ECO:0000313" key="3">
    <source>
        <dbReference type="EMBL" id="KAG2186746.1"/>
    </source>
</evidence>
<gene>
    <name evidence="3" type="ORF">INT44_002972</name>
</gene>
<protein>
    <submittedName>
        <fullName evidence="3">Uncharacterized protein</fullName>
    </submittedName>
</protein>
<keyword evidence="4" id="KW-1185">Reference proteome</keyword>
<comment type="caution">
    <text evidence="3">The sequence shown here is derived from an EMBL/GenBank/DDBJ whole genome shotgun (WGS) entry which is preliminary data.</text>
</comment>
<sequence>MSTLPITTSEVAGIISASLFFLGATASLGLVAILLAMINNKTSANGWTVAGAAIQSSPWPFILSTDASRSLGVQSAINIMSQLALVGTVLMTLTGIVTPLGLRDATISRPAQNQTMSYIQDFGPMGSATTPRTKYREGRLCSGWPYVACIGSALQNNSGSYNVLSGINPNVTSKFTLPAGTQSSLNMQYRKYSVEINDGVNSNKPMSVGKLANLQSYILSNSTTAAEGVVVDMTNTPGIGILQHTFPSDSGSWFRDVLWLEPLTECIDTNLTIQYKVSSDLTTPVVNSTMLVDRGGLFNLTSKQPDPYIDTITSIDLAHHAYNGAVWGNLAVLRAINITRNASHYGSTYQLKPNPNDNFGYLSFLPINYLAQLASEKLGNVTYVPPSYVQSYCQGYSQDSTFNTSTRMVHCSLLLGTPRSVDGSSNNILLVDKVFEQPVYSCASTVQASIQHLNITMNQPKMGESPYSGLQVSRQSTNTSILWGIESTGMNVSSANAYWGPVSDNYENDPYLYTQRSKAFLLPAGKSDFLSMVFGEAIIDPEDAQGSSIPGLIFTLMENLWMTKSSSTMNKFDFTGKSDYGMQTLWQELSQNVDTAPQIVKYVWANLMASNVVGIGNFSMAEVSTKGTNVTYDIRYAIPAFITMAFWLSFICFSLILLFRRQVTLTEVRNAINQTSIGRAVINMINPSSHSLAKTKEWAKADGKANIGLVLGRTVENEDTAKFDYDPEDKSLIKILDSLPPSNVSKKSSHIRARKPSASAFSPLNDSDTTLPENLKPTYKNKMAKGYKPNTF</sequence>
<dbReference type="OrthoDB" id="2369382at2759"/>
<keyword evidence="2" id="KW-0472">Membrane</keyword>
<evidence type="ECO:0000313" key="4">
    <source>
        <dbReference type="Proteomes" id="UP000612746"/>
    </source>
</evidence>
<accession>A0A8H7Q6L1</accession>
<organism evidence="3 4">
    <name type="scientific">Umbelopsis vinacea</name>
    <dbReference type="NCBI Taxonomy" id="44442"/>
    <lineage>
        <taxon>Eukaryota</taxon>
        <taxon>Fungi</taxon>
        <taxon>Fungi incertae sedis</taxon>
        <taxon>Mucoromycota</taxon>
        <taxon>Mucoromycotina</taxon>
        <taxon>Umbelopsidomycetes</taxon>
        <taxon>Umbelopsidales</taxon>
        <taxon>Umbelopsidaceae</taxon>
        <taxon>Umbelopsis</taxon>
    </lineage>
</organism>
<feature type="transmembrane region" description="Helical" evidence="2">
    <location>
        <begin position="636"/>
        <end position="659"/>
    </location>
</feature>
<feature type="transmembrane region" description="Helical" evidence="2">
    <location>
        <begin position="12"/>
        <end position="38"/>
    </location>
</feature>
<proteinExistence type="predicted"/>
<dbReference type="AlphaFoldDB" id="A0A8H7Q6L1"/>
<evidence type="ECO:0000256" key="1">
    <source>
        <dbReference type="SAM" id="MobiDB-lite"/>
    </source>
</evidence>
<keyword evidence="2" id="KW-1133">Transmembrane helix</keyword>